<feature type="domain" description="DNA helicase Pif1-like 2B" evidence="1">
    <location>
        <begin position="26"/>
        <end position="72"/>
    </location>
</feature>
<keyword evidence="2" id="KW-0547">Nucleotide-binding</keyword>
<dbReference type="OrthoDB" id="1930718at2759"/>
<dbReference type="AlphaFoldDB" id="A0A1R3KMM8"/>
<dbReference type="InterPro" id="IPR049163">
    <property type="entry name" value="Pif1-like_2B_dom"/>
</dbReference>
<name>A0A1R3KMM8_9ROSI</name>
<keyword evidence="2" id="KW-0067">ATP-binding</keyword>
<dbReference type="PANTHER" id="PTHR23274">
    <property type="entry name" value="DNA HELICASE-RELATED"/>
    <property type="match status" value="1"/>
</dbReference>
<keyword evidence="2" id="KW-0378">Hydrolase</keyword>
<proteinExistence type="predicted"/>
<dbReference type="InterPro" id="IPR027417">
    <property type="entry name" value="P-loop_NTPase"/>
</dbReference>
<dbReference type="PANTHER" id="PTHR23274:SF48">
    <property type="entry name" value="ATP-DEPENDENT DNA HELICASE"/>
    <property type="match status" value="1"/>
</dbReference>
<dbReference type="GO" id="GO:0006260">
    <property type="term" value="P:DNA replication"/>
    <property type="evidence" value="ECO:0007669"/>
    <property type="project" value="TreeGrafter"/>
</dbReference>
<protein>
    <submittedName>
        <fullName evidence="2">DNA helicase</fullName>
    </submittedName>
</protein>
<evidence type="ECO:0000313" key="2">
    <source>
        <dbReference type="EMBL" id="OMP08324.1"/>
    </source>
</evidence>
<dbReference type="Proteomes" id="UP000187203">
    <property type="component" value="Unassembled WGS sequence"/>
</dbReference>
<comment type="caution">
    <text evidence="2">The sequence shown here is derived from an EMBL/GenBank/DDBJ whole genome shotgun (WGS) entry which is preliminary data.</text>
</comment>
<dbReference type="STRING" id="93759.A0A1R3KMM8"/>
<dbReference type="EMBL" id="AWUE01012788">
    <property type="protein sequence ID" value="OMP08324.1"/>
    <property type="molecule type" value="Genomic_DNA"/>
</dbReference>
<dbReference type="GO" id="GO:0004386">
    <property type="term" value="F:helicase activity"/>
    <property type="evidence" value="ECO:0007669"/>
    <property type="project" value="UniProtKB-KW"/>
</dbReference>
<keyword evidence="3" id="KW-1185">Reference proteome</keyword>
<evidence type="ECO:0000313" key="3">
    <source>
        <dbReference type="Proteomes" id="UP000187203"/>
    </source>
</evidence>
<accession>A0A1R3KMM8</accession>
<dbReference type="CDD" id="cd18809">
    <property type="entry name" value="SF1_C_RecD"/>
    <property type="match status" value="1"/>
</dbReference>
<evidence type="ECO:0000259" key="1">
    <source>
        <dbReference type="Pfam" id="PF21530"/>
    </source>
</evidence>
<gene>
    <name evidence="2" type="ORF">COLO4_06588</name>
</gene>
<organism evidence="2 3">
    <name type="scientific">Corchorus olitorius</name>
    <dbReference type="NCBI Taxonomy" id="93759"/>
    <lineage>
        <taxon>Eukaryota</taxon>
        <taxon>Viridiplantae</taxon>
        <taxon>Streptophyta</taxon>
        <taxon>Embryophyta</taxon>
        <taxon>Tracheophyta</taxon>
        <taxon>Spermatophyta</taxon>
        <taxon>Magnoliopsida</taxon>
        <taxon>eudicotyledons</taxon>
        <taxon>Gunneridae</taxon>
        <taxon>Pentapetalae</taxon>
        <taxon>rosids</taxon>
        <taxon>malvids</taxon>
        <taxon>Malvales</taxon>
        <taxon>Malvaceae</taxon>
        <taxon>Grewioideae</taxon>
        <taxon>Apeibeae</taxon>
        <taxon>Corchorus</taxon>
    </lineage>
</organism>
<dbReference type="GO" id="GO:0005657">
    <property type="term" value="C:replication fork"/>
    <property type="evidence" value="ECO:0007669"/>
    <property type="project" value="TreeGrafter"/>
</dbReference>
<dbReference type="Pfam" id="PF21530">
    <property type="entry name" value="Pif1_2B_dom"/>
    <property type="match status" value="1"/>
</dbReference>
<keyword evidence="2" id="KW-0347">Helicase</keyword>
<dbReference type="SUPFAM" id="SSF52540">
    <property type="entry name" value="P-loop containing nucleoside triphosphate hydrolases"/>
    <property type="match status" value="1"/>
</dbReference>
<reference evidence="3" key="1">
    <citation type="submission" date="2013-09" db="EMBL/GenBank/DDBJ databases">
        <title>Corchorus olitorius genome sequencing.</title>
        <authorList>
            <person name="Alam M."/>
            <person name="Haque M.S."/>
            <person name="Islam M.S."/>
            <person name="Emdad E.M."/>
            <person name="Islam M.M."/>
            <person name="Ahmed B."/>
            <person name="Halim A."/>
            <person name="Hossen Q.M.M."/>
            <person name="Hossain M.Z."/>
            <person name="Ahmed R."/>
            <person name="Khan M.M."/>
            <person name="Islam R."/>
            <person name="Rashid M.M."/>
            <person name="Khan S.A."/>
            <person name="Rahman M.S."/>
            <person name="Alam M."/>
            <person name="Yahiya A.S."/>
            <person name="Khan M.S."/>
            <person name="Azam M.S."/>
            <person name="Haque T."/>
            <person name="Lashkar M.Z.H."/>
            <person name="Akhand A.I."/>
            <person name="Morshed G."/>
            <person name="Roy S."/>
            <person name="Uddin K.S."/>
            <person name="Rabeya T."/>
            <person name="Hossain A.S."/>
            <person name="Chowdhury A."/>
            <person name="Snigdha A.R."/>
            <person name="Mortoza M.S."/>
            <person name="Matin S.A."/>
            <person name="Hoque S.M.E."/>
            <person name="Islam M.K."/>
            <person name="Roy D.K."/>
            <person name="Haider R."/>
            <person name="Moosa M.M."/>
            <person name="Elias S.M."/>
            <person name="Hasan A.M."/>
            <person name="Jahan S."/>
            <person name="Shafiuddin M."/>
            <person name="Mahmood N."/>
            <person name="Shommy N.S."/>
        </authorList>
    </citation>
    <scope>NUCLEOTIDE SEQUENCE [LARGE SCALE GENOMIC DNA]</scope>
    <source>
        <strain evidence="3">cv. O-4</strain>
    </source>
</reference>
<sequence length="165" mass="18001">MTYLSSDTLSGTSAGFHDQNATYPPELLNKITAPGVLNHKLTLKVGVVVMLMRNINQMGGLCNGSRLVILRLAPNVVEAKVLTGEHQGEILAYAMSINKSQGQTLDLVGIYLAKPVFSHGQLYVALSRVTSFKGVKVLALDEFGNITDITKNVVFKEIFQTIMDY</sequence>